<name>A0ABW3HEZ9_9GAMM</name>
<gene>
    <name evidence="1" type="ORF">ACFQ0F_00125</name>
</gene>
<proteinExistence type="predicted"/>
<accession>A0ABW3HEZ9</accession>
<protein>
    <recommendedName>
        <fullName evidence="3">DNA polymerase III psi subunit</fullName>
    </recommendedName>
</protein>
<evidence type="ECO:0000313" key="2">
    <source>
        <dbReference type="Proteomes" id="UP001597044"/>
    </source>
</evidence>
<organism evidence="1 2">
    <name type="scientific">Paraperlucidibaca wandonensis</name>
    <dbReference type="NCBI Taxonomy" id="1268273"/>
    <lineage>
        <taxon>Bacteria</taxon>
        <taxon>Pseudomonadati</taxon>
        <taxon>Pseudomonadota</taxon>
        <taxon>Gammaproteobacteria</taxon>
        <taxon>Moraxellales</taxon>
        <taxon>Moraxellaceae</taxon>
        <taxon>Paraperlucidibaca</taxon>
    </lineage>
</organism>
<dbReference type="RefSeq" id="WP_340675170.1">
    <property type="nucleotide sequence ID" value="NZ_JBHTIT010000001.1"/>
</dbReference>
<dbReference type="EMBL" id="JBHTIT010000001">
    <property type="protein sequence ID" value="MFD0948813.1"/>
    <property type="molecule type" value="Genomic_DNA"/>
</dbReference>
<evidence type="ECO:0000313" key="1">
    <source>
        <dbReference type="EMBL" id="MFD0948813.1"/>
    </source>
</evidence>
<sequence>MQAQALNEPRRRSYLQALGLDLLRARSALPGAAASVECDAPVLPSVSSSSIVANALAATSAGIKPSAVTKASSPSVSLPAALPAAALAAREALRGGQPSAAARTVEPVLLLPKSTEPTQAPVSAPIPQPNKPLVARFSLLLVPINATHIALIDLDNQPALEGSEARLWAAICSAQQWQHQAADMPAQFHWPIPGLAATQAVAQEALAGWLQTQHAEHMSCVVFGENLSVAAPSEHKCLPSLQALLAEPLRKRELMLKLHGAI</sequence>
<comment type="caution">
    <text evidence="1">The sequence shown here is derived from an EMBL/GenBank/DDBJ whole genome shotgun (WGS) entry which is preliminary data.</text>
</comment>
<reference evidence="2" key="1">
    <citation type="journal article" date="2019" name="Int. J. Syst. Evol. Microbiol.">
        <title>The Global Catalogue of Microorganisms (GCM) 10K type strain sequencing project: providing services to taxonomists for standard genome sequencing and annotation.</title>
        <authorList>
            <consortium name="The Broad Institute Genomics Platform"/>
            <consortium name="The Broad Institute Genome Sequencing Center for Infectious Disease"/>
            <person name="Wu L."/>
            <person name="Ma J."/>
        </authorList>
    </citation>
    <scope>NUCLEOTIDE SEQUENCE [LARGE SCALE GENOMIC DNA]</scope>
    <source>
        <strain evidence="2">CCUG 63419</strain>
    </source>
</reference>
<evidence type="ECO:0008006" key="3">
    <source>
        <dbReference type="Google" id="ProtNLM"/>
    </source>
</evidence>
<keyword evidence="2" id="KW-1185">Reference proteome</keyword>
<dbReference type="Proteomes" id="UP001597044">
    <property type="component" value="Unassembled WGS sequence"/>
</dbReference>